<protein>
    <submittedName>
        <fullName evidence="2">Putative xyloglucan 6-xylosyltransferase</fullName>
        <ecNumber evidence="2">2.4.2.39</ecNumber>
    </submittedName>
</protein>
<sequence length="83" mass="8685">MGQDNFSPQKQSSSGLPTTIATSTQATSAGRVLPLGRQIQETFNNIKITILCGFITILVLHGTIGVGNLGSSKADAVNQNLIE</sequence>
<keyword evidence="2" id="KW-0328">Glycosyltransferase</keyword>
<dbReference type="Proteomes" id="UP000238479">
    <property type="component" value="Chromosome 7"/>
</dbReference>
<dbReference type="EC" id="2.4.2.39" evidence="2"/>
<dbReference type="Gramene" id="PRQ17891">
    <property type="protein sequence ID" value="PRQ17891"/>
    <property type="gene ID" value="RchiOBHm_Chr7g0199921"/>
</dbReference>
<evidence type="ECO:0000256" key="1">
    <source>
        <dbReference type="SAM" id="MobiDB-lite"/>
    </source>
</evidence>
<accession>A0A2P6P7I0</accession>
<feature type="compositionally biased region" description="Polar residues" evidence="1">
    <location>
        <begin position="1"/>
        <end position="17"/>
    </location>
</feature>
<comment type="caution">
    <text evidence="2">The sequence shown here is derived from an EMBL/GenBank/DDBJ whole genome shotgun (WGS) entry which is preliminary data.</text>
</comment>
<feature type="region of interest" description="Disordered" evidence="1">
    <location>
        <begin position="1"/>
        <end position="23"/>
    </location>
</feature>
<evidence type="ECO:0000313" key="2">
    <source>
        <dbReference type="EMBL" id="PRQ17891.1"/>
    </source>
</evidence>
<dbReference type="EMBL" id="PDCK01000045">
    <property type="protein sequence ID" value="PRQ17891.1"/>
    <property type="molecule type" value="Genomic_DNA"/>
</dbReference>
<proteinExistence type="predicted"/>
<keyword evidence="3" id="KW-1185">Reference proteome</keyword>
<name>A0A2P6P7I0_ROSCH</name>
<dbReference type="OMA" id="GQDNFSP"/>
<dbReference type="AlphaFoldDB" id="A0A2P6P7I0"/>
<dbReference type="GO" id="GO:0033843">
    <property type="term" value="F:xyloglucan 6-xylosyltransferase activity"/>
    <property type="evidence" value="ECO:0007669"/>
    <property type="project" value="UniProtKB-EC"/>
</dbReference>
<dbReference type="STRING" id="74649.A0A2P6P7I0"/>
<evidence type="ECO:0000313" key="3">
    <source>
        <dbReference type="Proteomes" id="UP000238479"/>
    </source>
</evidence>
<reference evidence="2 3" key="1">
    <citation type="journal article" date="2018" name="Nat. Genet.">
        <title>The Rosa genome provides new insights in the design of modern roses.</title>
        <authorList>
            <person name="Bendahmane M."/>
        </authorList>
    </citation>
    <scope>NUCLEOTIDE SEQUENCE [LARGE SCALE GENOMIC DNA]</scope>
    <source>
        <strain evidence="3">cv. Old Blush</strain>
    </source>
</reference>
<keyword evidence="2" id="KW-0808">Transferase</keyword>
<organism evidence="2 3">
    <name type="scientific">Rosa chinensis</name>
    <name type="common">China rose</name>
    <dbReference type="NCBI Taxonomy" id="74649"/>
    <lineage>
        <taxon>Eukaryota</taxon>
        <taxon>Viridiplantae</taxon>
        <taxon>Streptophyta</taxon>
        <taxon>Embryophyta</taxon>
        <taxon>Tracheophyta</taxon>
        <taxon>Spermatophyta</taxon>
        <taxon>Magnoliopsida</taxon>
        <taxon>eudicotyledons</taxon>
        <taxon>Gunneridae</taxon>
        <taxon>Pentapetalae</taxon>
        <taxon>rosids</taxon>
        <taxon>fabids</taxon>
        <taxon>Rosales</taxon>
        <taxon>Rosaceae</taxon>
        <taxon>Rosoideae</taxon>
        <taxon>Rosoideae incertae sedis</taxon>
        <taxon>Rosa</taxon>
    </lineage>
</organism>
<gene>
    <name evidence="2" type="ORF">RchiOBHm_Chr7g0199921</name>
</gene>